<dbReference type="GO" id="GO:0006508">
    <property type="term" value="P:proteolysis"/>
    <property type="evidence" value="ECO:0007669"/>
    <property type="project" value="UniProtKB-KW"/>
</dbReference>
<keyword evidence="3" id="KW-1185">Reference proteome</keyword>
<comment type="caution">
    <text evidence="2">The sequence shown here is derived from an EMBL/GenBank/DDBJ whole genome shotgun (WGS) entry which is preliminary data.</text>
</comment>
<gene>
    <name evidence="2" type="ORF">GGR23_001537</name>
</gene>
<dbReference type="EMBL" id="JACIEZ010000002">
    <property type="protein sequence ID" value="MBB4064360.1"/>
    <property type="molecule type" value="Genomic_DNA"/>
</dbReference>
<reference evidence="2 3" key="1">
    <citation type="submission" date="2020-08" db="EMBL/GenBank/DDBJ databases">
        <title>Genomic Encyclopedia of Type Strains, Phase IV (KMG-IV): sequencing the most valuable type-strain genomes for metagenomic binning, comparative biology and taxonomic classification.</title>
        <authorList>
            <person name="Goeker M."/>
        </authorList>
    </citation>
    <scope>NUCLEOTIDE SEQUENCE [LARGE SCALE GENOMIC DNA]</scope>
    <source>
        <strain evidence="2 3">DSM 29853</strain>
    </source>
</reference>
<proteinExistence type="predicted"/>
<organism evidence="2 3">
    <name type="scientific">Gellertiella hungarica</name>
    <dbReference type="NCBI Taxonomy" id="1572859"/>
    <lineage>
        <taxon>Bacteria</taxon>
        <taxon>Pseudomonadati</taxon>
        <taxon>Pseudomonadota</taxon>
        <taxon>Alphaproteobacteria</taxon>
        <taxon>Hyphomicrobiales</taxon>
        <taxon>Rhizobiaceae</taxon>
        <taxon>Gellertiella</taxon>
    </lineage>
</organism>
<feature type="region of interest" description="Disordered" evidence="1">
    <location>
        <begin position="31"/>
        <end position="63"/>
    </location>
</feature>
<protein>
    <submittedName>
        <fullName evidence="2">Membrane protein implicated in regulation of membrane protease activity</fullName>
    </submittedName>
</protein>
<accession>A0A7W6NKF9</accession>
<evidence type="ECO:0000313" key="3">
    <source>
        <dbReference type="Proteomes" id="UP000528286"/>
    </source>
</evidence>
<dbReference type="GO" id="GO:0008233">
    <property type="term" value="F:peptidase activity"/>
    <property type="evidence" value="ECO:0007669"/>
    <property type="project" value="UniProtKB-KW"/>
</dbReference>
<dbReference type="RefSeq" id="WP_183365587.1">
    <property type="nucleotide sequence ID" value="NZ_JACIEZ010000002.1"/>
</dbReference>
<feature type="compositionally biased region" description="Basic and acidic residues" evidence="1">
    <location>
        <begin position="48"/>
        <end position="63"/>
    </location>
</feature>
<keyword evidence="2" id="KW-0378">Hydrolase</keyword>
<evidence type="ECO:0000256" key="1">
    <source>
        <dbReference type="SAM" id="MobiDB-lite"/>
    </source>
</evidence>
<sequence length="63" mass="7090">MQLILIAILVAGAILLYRRFVADATKLAERSRREERERQSGATGTLVKDPETGEYRLDRSGEV</sequence>
<name>A0A7W6NKF9_9HYPH</name>
<dbReference type="AlphaFoldDB" id="A0A7W6NKF9"/>
<evidence type="ECO:0000313" key="2">
    <source>
        <dbReference type="EMBL" id="MBB4064360.1"/>
    </source>
</evidence>
<keyword evidence="2" id="KW-0645">Protease</keyword>
<dbReference type="Proteomes" id="UP000528286">
    <property type="component" value="Unassembled WGS sequence"/>
</dbReference>